<gene>
    <name evidence="1" type="ORF">O1611_g5737</name>
</gene>
<comment type="caution">
    <text evidence="1">The sequence shown here is derived from an EMBL/GenBank/DDBJ whole genome shotgun (WGS) entry which is preliminary data.</text>
</comment>
<name>A0ACC2JK36_9PEZI</name>
<reference evidence="1" key="1">
    <citation type="submission" date="2022-12" db="EMBL/GenBank/DDBJ databases">
        <title>Genome Sequence of Lasiodiplodia mahajangana.</title>
        <authorList>
            <person name="Buettner E."/>
        </authorList>
    </citation>
    <scope>NUCLEOTIDE SEQUENCE</scope>
    <source>
        <strain evidence="1">VT137</strain>
    </source>
</reference>
<dbReference type="EMBL" id="JAPUUL010001260">
    <property type="protein sequence ID" value="KAJ8127897.1"/>
    <property type="molecule type" value="Genomic_DNA"/>
</dbReference>
<evidence type="ECO:0000313" key="1">
    <source>
        <dbReference type="EMBL" id="KAJ8127897.1"/>
    </source>
</evidence>
<protein>
    <submittedName>
        <fullName evidence="1">Uncharacterized protein</fullName>
    </submittedName>
</protein>
<dbReference type="Proteomes" id="UP001153332">
    <property type="component" value="Unassembled WGS sequence"/>
</dbReference>
<organism evidence="1 2">
    <name type="scientific">Lasiodiplodia mahajangana</name>
    <dbReference type="NCBI Taxonomy" id="1108764"/>
    <lineage>
        <taxon>Eukaryota</taxon>
        <taxon>Fungi</taxon>
        <taxon>Dikarya</taxon>
        <taxon>Ascomycota</taxon>
        <taxon>Pezizomycotina</taxon>
        <taxon>Dothideomycetes</taxon>
        <taxon>Dothideomycetes incertae sedis</taxon>
        <taxon>Botryosphaeriales</taxon>
        <taxon>Botryosphaeriaceae</taxon>
        <taxon>Lasiodiplodia</taxon>
    </lineage>
</organism>
<proteinExistence type="predicted"/>
<keyword evidence="2" id="KW-1185">Reference proteome</keyword>
<evidence type="ECO:0000313" key="2">
    <source>
        <dbReference type="Proteomes" id="UP001153332"/>
    </source>
</evidence>
<accession>A0ACC2JK36</accession>
<sequence length="454" mass="48319">MLPRELGGVVDRTLKIYGTANVRVVDALVMSHLMSGHPAAAVYALAEKAADIIKEVLATATCPAGEAAFAIVGAGRQPARGCPNIENGITFNLALIKGINIKESYVSIGASETCGFVYDKLEGRGLACAASRSAKGGFAGFALSGITKTHVATLDIVTEISQVVNYEVALALGAIVNTNETKNPDLLRTLRGGGNNFGVVTRSNSPDQVRALVHELQKPDASPHTHLMISFGFAAAFGSEPFAINQIYSTNGVERPDVLEPFMNMEPQLSNTLRTHGIVEAANEKAGEITIPARSVYMNTHVKADIDAITSGSDIWAQSLEPLKNIEGLICSYTLQSYPQSLLEASAKNGGNSLGLTPDGGAIVSIALLAYWVNPGDDEKIVGALETMIEKLDENSTARGTFVLFKYLNYSFNSQDPLGSYGFKNTTQLQATNKKYGPEGILQKGVPGGWKLFY</sequence>